<organism evidence="2 3">
    <name type="scientific">Gimesia chilikensis</name>
    <dbReference type="NCBI Taxonomy" id="2605989"/>
    <lineage>
        <taxon>Bacteria</taxon>
        <taxon>Pseudomonadati</taxon>
        <taxon>Planctomycetota</taxon>
        <taxon>Planctomycetia</taxon>
        <taxon>Planctomycetales</taxon>
        <taxon>Planctomycetaceae</taxon>
        <taxon>Gimesia</taxon>
    </lineage>
</organism>
<reference evidence="2 3" key="1">
    <citation type="submission" date="2019-02" db="EMBL/GenBank/DDBJ databases">
        <title>Deep-cultivation of Planctomycetes and their phenomic and genomic characterization uncovers novel biology.</title>
        <authorList>
            <person name="Wiegand S."/>
            <person name="Jogler M."/>
            <person name="Boedeker C."/>
            <person name="Pinto D."/>
            <person name="Vollmers J."/>
            <person name="Rivas-Marin E."/>
            <person name="Kohn T."/>
            <person name="Peeters S.H."/>
            <person name="Heuer A."/>
            <person name="Rast P."/>
            <person name="Oberbeckmann S."/>
            <person name="Bunk B."/>
            <person name="Jeske O."/>
            <person name="Meyerdierks A."/>
            <person name="Storesund J.E."/>
            <person name="Kallscheuer N."/>
            <person name="Luecker S."/>
            <person name="Lage O.M."/>
            <person name="Pohl T."/>
            <person name="Merkel B.J."/>
            <person name="Hornburger P."/>
            <person name="Mueller R.-W."/>
            <person name="Bruemmer F."/>
            <person name="Labrenz M."/>
            <person name="Spormann A.M."/>
            <person name="Op den Camp H."/>
            <person name="Overmann J."/>
            <person name="Amann R."/>
            <person name="Jetten M.S.M."/>
            <person name="Mascher T."/>
            <person name="Medema M.H."/>
            <person name="Devos D.P."/>
            <person name="Kaster A.-K."/>
            <person name="Ovreas L."/>
            <person name="Rohde M."/>
            <person name="Galperin M.Y."/>
            <person name="Jogler C."/>
        </authorList>
    </citation>
    <scope>NUCLEOTIDE SEQUENCE [LARGE SCALE GENOMIC DNA]</scope>
    <source>
        <strain evidence="2 3">V6</strain>
    </source>
</reference>
<dbReference type="EMBL" id="CP036347">
    <property type="protein sequence ID" value="QDU01968.1"/>
    <property type="molecule type" value="Genomic_DNA"/>
</dbReference>
<name>A0A517W9P2_9PLAN</name>
<dbReference type="AlphaFoldDB" id="A0A517W9P2"/>
<protein>
    <submittedName>
        <fullName evidence="2">Helix-turn-helix domain protein</fullName>
    </submittedName>
</protein>
<sequence>MNSVFNQNRQSINEVAQNLGVHPATVWRWTHSGVKGRRLKTIRIGGRRFVLRNDLEHFLKQCDSEVDHSVPQGPDQKCQNIAKAKLDAELGNT</sequence>
<proteinExistence type="predicted"/>
<dbReference type="Gene3D" id="1.10.1660.10">
    <property type="match status" value="1"/>
</dbReference>
<dbReference type="InterPro" id="IPR009061">
    <property type="entry name" value="DNA-bd_dom_put_sf"/>
</dbReference>
<accession>A0A517W9P2</accession>
<evidence type="ECO:0000259" key="1">
    <source>
        <dbReference type="Pfam" id="PF12728"/>
    </source>
</evidence>
<dbReference type="Proteomes" id="UP000320722">
    <property type="component" value="Chromosome"/>
</dbReference>
<dbReference type="Pfam" id="PF12728">
    <property type="entry name" value="HTH_17"/>
    <property type="match status" value="1"/>
</dbReference>
<feature type="domain" description="Helix-turn-helix" evidence="1">
    <location>
        <begin position="11"/>
        <end position="62"/>
    </location>
</feature>
<dbReference type="InterPro" id="IPR041657">
    <property type="entry name" value="HTH_17"/>
</dbReference>
<evidence type="ECO:0000313" key="3">
    <source>
        <dbReference type="Proteomes" id="UP000320722"/>
    </source>
</evidence>
<dbReference type="SUPFAM" id="SSF46955">
    <property type="entry name" value="Putative DNA-binding domain"/>
    <property type="match status" value="1"/>
</dbReference>
<gene>
    <name evidence="2" type="ORF">V6x_16510</name>
</gene>
<evidence type="ECO:0000313" key="2">
    <source>
        <dbReference type="EMBL" id="QDU01968.1"/>
    </source>
</evidence>
<dbReference type="RefSeq" id="WP_145038381.1">
    <property type="nucleotide sequence ID" value="NZ_CP036347.1"/>
</dbReference>